<dbReference type="Proteomes" id="UP000662782">
    <property type="component" value="Segment"/>
</dbReference>
<reference evidence="1 2" key="1">
    <citation type="submission" date="2020-07" db="EMBL/GenBank/DDBJ databases">
        <title>Complete genome sequence of Klebsiella pneumoniae phage Miami.</title>
        <authorList>
            <person name="Mora D.A."/>
            <person name="Lessor L."/>
            <person name="Gill J."/>
            <person name="Liu M."/>
        </authorList>
    </citation>
    <scope>NUCLEOTIDE SEQUENCE [LARGE SCALE GENOMIC DNA]</scope>
</reference>
<dbReference type="EMBL" id="MT701590">
    <property type="protein sequence ID" value="QPB09324.1"/>
    <property type="molecule type" value="Genomic_DNA"/>
</dbReference>
<protein>
    <submittedName>
        <fullName evidence="1">Uncharacterized protein</fullName>
    </submittedName>
</protein>
<evidence type="ECO:0000313" key="1">
    <source>
        <dbReference type="EMBL" id="QPB09324.1"/>
    </source>
</evidence>
<name>A0A873WV56_9CAUD</name>
<accession>A0A873WV56</accession>
<organism evidence="1 2">
    <name type="scientific">Klebsiella phage Miami</name>
    <dbReference type="NCBI Taxonomy" id="2767581"/>
    <lineage>
        <taxon>Viruses</taxon>
        <taxon>Duplodnaviria</taxon>
        <taxon>Heunggongvirae</taxon>
        <taxon>Uroviricota</taxon>
        <taxon>Caudoviricetes</taxon>
        <taxon>Chimalliviridae</taxon>
        <taxon>Miamivirus</taxon>
        <taxon>Miamivirus miami</taxon>
    </lineage>
</organism>
<gene>
    <name evidence="1" type="ORF">CPT_Miami_229</name>
</gene>
<keyword evidence="2" id="KW-1185">Reference proteome</keyword>
<sequence>MDLNPSTIFDNINFNSPVEDIKKEADTKLADLKGSVLNPISSSTARIKDGIALLNNMDTKFKQAVTEFKSDVMGVANSIIGTLQDGYFTINELVSMVIGAYTSLTNLANIGDDLKSILGTNVSNIDGFLDRFSNIFVNSINTKVRASGYKSNTVSKGGEFLTITQSNNNPSSQAIIAALGKLSVGDLQDSYDSSVSTAVYSTLLAQAVSSGLTSSYADLYNKITDKTEADKAVVSAIGNALANGDLTSIENLLALITNSGAKLTIGSTYPNAAETLLSKYKPLDSQDVSDYPAISEQLKTILVLFGGVNWWKVYTALGWVPNLLIASKLSSSVRDIWMEDSELFALVACKGFFKEMTARKAFLTNFPQTPIS</sequence>
<evidence type="ECO:0000313" key="2">
    <source>
        <dbReference type="Proteomes" id="UP000662782"/>
    </source>
</evidence>
<proteinExistence type="predicted"/>